<dbReference type="GO" id="GO:0030036">
    <property type="term" value="P:actin cytoskeleton organization"/>
    <property type="evidence" value="ECO:0007669"/>
    <property type="project" value="TreeGrafter"/>
</dbReference>
<feature type="region of interest" description="Disordered" evidence="2">
    <location>
        <begin position="49"/>
        <end position="83"/>
    </location>
</feature>
<feature type="compositionally biased region" description="Polar residues" evidence="2">
    <location>
        <begin position="102"/>
        <end position="111"/>
    </location>
</feature>
<feature type="coiled-coil region" evidence="1">
    <location>
        <begin position="354"/>
        <end position="381"/>
    </location>
</feature>
<gene>
    <name evidence="4" type="ORF">ILUMI_21053</name>
</gene>
<evidence type="ECO:0000256" key="1">
    <source>
        <dbReference type="SAM" id="Coils"/>
    </source>
</evidence>
<protein>
    <recommendedName>
        <fullName evidence="3">Angiomotin C-terminal domain-containing protein</fullName>
    </recommendedName>
</protein>
<accession>A0A8K0G416</accession>
<organism evidence="4 5">
    <name type="scientific">Ignelater luminosus</name>
    <name type="common">Cucubano</name>
    <name type="synonym">Pyrophorus luminosus</name>
    <dbReference type="NCBI Taxonomy" id="2038154"/>
    <lineage>
        <taxon>Eukaryota</taxon>
        <taxon>Metazoa</taxon>
        <taxon>Ecdysozoa</taxon>
        <taxon>Arthropoda</taxon>
        <taxon>Hexapoda</taxon>
        <taxon>Insecta</taxon>
        <taxon>Pterygota</taxon>
        <taxon>Neoptera</taxon>
        <taxon>Endopterygota</taxon>
        <taxon>Coleoptera</taxon>
        <taxon>Polyphaga</taxon>
        <taxon>Elateriformia</taxon>
        <taxon>Elateroidea</taxon>
        <taxon>Elateridae</taxon>
        <taxon>Agrypninae</taxon>
        <taxon>Pyrophorini</taxon>
        <taxon>Ignelater</taxon>
    </lineage>
</organism>
<dbReference type="Pfam" id="PF12240">
    <property type="entry name" value="Angiomotin_C"/>
    <property type="match status" value="1"/>
</dbReference>
<evidence type="ECO:0000313" key="5">
    <source>
        <dbReference type="Proteomes" id="UP000801492"/>
    </source>
</evidence>
<dbReference type="InterPro" id="IPR051747">
    <property type="entry name" value="Angiomotin-like"/>
</dbReference>
<dbReference type="EMBL" id="VTPC01090033">
    <property type="protein sequence ID" value="KAF2885119.1"/>
    <property type="molecule type" value="Genomic_DNA"/>
</dbReference>
<feature type="compositionally biased region" description="Polar residues" evidence="2">
    <location>
        <begin position="53"/>
        <end position="67"/>
    </location>
</feature>
<dbReference type="OrthoDB" id="5974715at2759"/>
<dbReference type="GO" id="GO:0030334">
    <property type="term" value="P:regulation of cell migration"/>
    <property type="evidence" value="ECO:0007669"/>
    <property type="project" value="TreeGrafter"/>
</dbReference>
<dbReference type="PANTHER" id="PTHR14826">
    <property type="entry name" value="ANGIOMOTIN"/>
    <property type="match status" value="1"/>
</dbReference>
<proteinExistence type="predicted"/>
<evidence type="ECO:0000313" key="4">
    <source>
        <dbReference type="EMBL" id="KAF2885119.1"/>
    </source>
</evidence>
<dbReference type="GO" id="GO:0005886">
    <property type="term" value="C:plasma membrane"/>
    <property type="evidence" value="ECO:0007669"/>
    <property type="project" value="TreeGrafter"/>
</dbReference>
<feature type="compositionally biased region" description="Basic and acidic residues" evidence="2">
    <location>
        <begin position="278"/>
        <end position="287"/>
    </location>
</feature>
<feature type="compositionally biased region" description="Polar residues" evidence="2">
    <location>
        <begin position="133"/>
        <end position="146"/>
    </location>
</feature>
<feature type="coiled-coil region" evidence="1">
    <location>
        <begin position="408"/>
        <end position="504"/>
    </location>
</feature>
<feature type="domain" description="Angiomotin C-terminal" evidence="3">
    <location>
        <begin position="470"/>
        <end position="539"/>
    </location>
</feature>
<dbReference type="InterPro" id="IPR024646">
    <property type="entry name" value="Angiomotin_C"/>
</dbReference>
<keyword evidence="1" id="KW-0175">Coiled coil</keyword>
<feature type="region of interest" description="Disordered" evidence="2">
    <location>
        <begin position="265"/>
        <end position="291"/>
    </location>
</feature>
<feature type="region of interest" description="Disordered" evidence="2">
    <location>
        <begin position="510"/>
        <end position="540"/>
    </location>
</feature>
<evidence type="ECO:0000256" key="2">
    <source>
        <dbReference type="SAM" id="MobiDB-lite"/>
    </source>
</evidence>
<feature type="region of interest" description="Disordered" evidence="2">
    <location>
        <begin position="95"/>
        <end position="149"/>
    </location>
</feature>
<dbReference type="Proteomes" id="UP000801492">
    <property type="component" value="Unassembled WGS sequence"/>
</dbReference>
<dbReference type="AlphaFoldDB" id="A0A8K0G416"/>
<comment type="caution">
    <text evidence="4">The sequence shown here is derived from an EMBL/GenBank/DDBJ whole genome shotgun (WGS) entry which is preliminary data.</text>
</comment>
<dbReference type="PANTHER" id="PTHR14826:SF14">
    <property type="entry name" value="ANGIOMOTIN_C DOMAIN-CONTAINING PROTEIN"/>
    <property type="match status" value="1"/>
</dbReference>
<dbReference type="GO" id="GO:0005923">
    <property type="term" value="C:bicellular tight junction"/>
    <property type="evidence" value="ECO:0007669"/>
    <property type="project" value="TreeGrafter"/>
</dbReference>
<reference evidence="4" key="1">
    <citation type="submission" date="2019-08" db="EMBL/GenBank/DDBJ databases">
        <title>The genome of the North American firefly Photinus pyralis.</title>
        <authorList>
            <consortium name="Photinus pyralis genome working group"/>
            <person name="Fallon T.R."/>
            <person name="Sander Lower S.E."/>
            <person name="Weng J.-K."/>
        </authorList>
    </citation>
    <scope>NUCLEOTIDE SEQUENCE</scope>
    <source>
        <strain evidence="4">TRF0915ILg1</strain>
        <tissue evidence="4">Whole body</tissue>
    </source>
</reference>
<keyword evidence="5" id="KW-1185">Reference proteome</keyword>
<dbReference type="GO" id="GO:0031410">
    <property type="term" value="C:cytoplasmic vesicle"/>
    <property type="evidence" value="ECO:0007669"/>
    <property type="project" value="TreeGrafter"/>
</dbReference>
<name>A0A8K0G416_IGNLU</name>
<sequence>MSSLQQSNRFRTYVTTSQGVFLQSLSGSETDVSTSNENLSNEEKYVIRHTPRQEPQGQENLQSSNRSSLKDNLPSNRSSLDVSSSSYNTLIIHSAGDEPWTGRNSGTTDVSPPSYLAHQSPGLYHDPKLSPVQKRNSASPSPSLTANAKDHIRNSLERGYNTGVQEITDIPDDYLNQSSVLKHLAKEVKVPSPIGTSKNSENLEALYKEAVMKYDSCYDVDSNLPPPPEYPHWIEKCNMENMKLSKSQPDLSKVGLGKMGGDLMSFRRGVSVPRPKTKGREENESNKASEYGPSVEMIDLLTKENSALKQELNNCYQKVSKTQKLEQEILKVHRSHEELVQSCDRRERLERAARARLQADCRRLQELNRTLREQVDLLSTQMLSRSPAPDTVGPESMRRELNKREILIAQLITQNKELVAAKERQEIELAAQRATLQEQRTHIDILDTALTNAQGNVVRLEEECRKKQVYVERVAQLQKALSSLQLASERREQTERKLRFQLERELQRTRGAVGDEFTHSPSGSNEESASELKRRLREKR</sequence>
<evidence type="ECO:0000259" key="3">
    <source>
        <dbReference type="Pfam" id="PF12240"/>
    </source>
</evidence>